<keyword evidence="2" id="KW-1035">Host cytoplasm</keyword>
<dbReference type="Gene3D" id="3.30.1930.10">
    <property type="entry name" value="capsid protein of prophage domain"/>
    <property type="match status" value="1"/>
</dbReference>
<accession>A0A8S5SEF2</accession>
<sequence length="347" mass="38899">MALDIYSTAAMLQAIELMPREYSFLYDTFCQDQGVVEDDKAIYDFRKGTRQMAPVVHKNTGGVLMERTGYETREIGFCTIAPERLVDLADLDKRMFGEKIMGALTPEQRSKKILAKDLTEMRAAIQRRREWMARQVLLTGKLEVFQYVNEGREKKASLYADYGFTNKFTPDTNWDQTGAKIDDDMRAIYDMVYEGLGNMELIVMAPDVANTLLANSTFMKTMDTLNADMGEIRTKYRGQGVRFIGRNSDGVEMYSFAGKFVDDDGQVKPFLPAGTLIAGGRGVLKALHGPVTQLEGSGNSARHVTYVKKEVPKRIASEEGDAIKNRIKSCPTIIPFNVDAWVVADVT</sequence>
<reference evidence="3" key="1">
    <citation type="journal article" date="2021" name="Proc. Natl. Acad. Sci. U.S.A.">
        <title>A Catalog of Tens of Thousands of Viruses from Human Metagenomes Reveals Hidden Associations with Chronic Diseases.</title>
        <authorList>
            <person name="Tisza M.J."/>
            <person name="Buck C.B."/>
        </authorList>
    </citation>
    <scope>NUCLEOTIDE SEQUENCE</scope>
    <source>
        <strain evidence="3">CtrNG92</strain>
    </source>
</reference>
<dbReference type="InterPro" id="IPR005564">
    <property type="entry name" value="Major_capsid_GpE"/>
</dbReference>
<evidence type="ECO:0000313" key="3">
    <source>
        <dbReference type="EMBL" id="DAF49179.1"/>
    </source>
</evidence>
<evidence type="ECO:0000256" key="1">
    <source>
        <dbReference type="ARBA" id="ARBA00022561"/>
    </source>
</evidence>
<protein>
    <submittedName>
        <fullName evidence="3">Major capsid protein</fullName>
    </submittedName>
</protein>
<dbReference type="GO" id="GO:0019028">
    <property type="term" value="C:viral capsid"/>
    <property type="evidence" value="ECO:0007669"/>
    <property type="project" value="UniProtKB-KW"/>
</dbReference>
<keyword evidence="1" id="KW-0946">Virion</keyword>
<name>A0A8S5SEF2_9CAUD</name>
<organism evidence="3">
    <name type="scientific">Caudovirales sp. ctrNG92</name>
    <dbReference type="NCBI Taxonomy" id="2827638"/>
    <lineage>
        <taxon>Viruses</taxon>
        <taxon>Duplodnaviria</taxon>
        <taxon>Heunggongvirae</taxon>
        <taxon>Uroviricota</taxon>
        <taxon>Caudoviricetes</taxon>
    </lineage>
</organism>
<dbReference type="Pfam" id="PF03864">
    <property type="entry name" value="Phage_cap_E"/>
    <property type="match status" value="1"/>
</dbReference>
<keyword evidence="1" id="KW-0167">Capsid protein</keyword>
<dbReference type="Gene3D" id="3.15.30.10">
    <property type="entry name" value="putative capsid protein of prophage domain like"/>
    <property type="match status" value="1"/>
</dbReference>
<dbReference type="EMBL" id="BK032578">
    <property type="protein sequence ID" value="DAF49179.1"/>
    <property type="molecule type" value="Genomic_DNA"/>
</dbReference>
<proteinExistence type="predicted"/>
<evidence type="ECO:0000256" key="2">
    <source>
        <dbReference type="ARBA" id="ARBA00023200"/>
    </source>
</evidence>